<organism evidence="1 2">
    <name type="scientific">Necator americanus</name>
    <name type="common">Human hookworm</name>
    <dbReference type="NCBI Taxonomy" id="51031"/>
    <lineage>
        <taxon>Eukaryota</taxon>
        <taxon>Metazoa</taxon>
        <taxon>Ecdysozoa</taxon>
        <taxon>Nematoda</taxon>
        <taxon>Chromadorea</taxon>
        <taxon>Rhabditida</taxon>
        <taxon>Rhabditina</taxon>
        <taxon>Rhabditomorpha</taxon>
        <taxon>Strongyloidea</taxon>
        <taxon>Ancylostomatidae</taxon>
        <taxon>Bunostominae</taxon>
        <taxon>Necator</taxon>
    </lineage>
</organism>
<accession>W2TJ66</accession>
<keyword evidence="2" id="KW-1185">Reference proteome</keyword>
<reference evidence="2" key="1">
    <citation type="journal article" date="2014" name="Nat. Genet.">
        <title>Genome of the human hookworm Necator americanus.</title>
        <authorList>
            <person name="Tang Y.T."/>
            <person name="Gao X."/>
            <person name="Rosa B.A."/>
            <person name="Abubucker S."/>
            <person name="Hallsworth-Pepin K."/>
            <person name="Martin J."/>
            <person name="Tyagi R."/>
            <person name="Heizer E."/>
            <person name="Zhang X."/>
            <person name="Bhonagiri-Palsikar V."/>
            <person name="Minx P."/>
            <person name="Warren W.C."/>
            <person name="Wang Q."/>
            <person name="Zhan B."/>
            <person name="Hotez P.J."/>
            <person name="Sternberg P.W."/>
            <person name="Dougall A."/>
            <person name="Gaze S.T."/>
            <person name="Mulvenna J."/>
            <person name="Sotillo J."/>
            <person name="Ranganathan S."/>
            <person name="Rabelo E.M."/>
            <person name="Wilson R.K."/>
            <person name="Felgner P.L."/>
            <person name="Bethony J."/>
            <person name="Hawdon J.M."/>
            <person name="Gasser R.B."/>
            <person name="Loukas A."/>
            <person name="Mitreva M."/>
        </authorList>
    </citation>
    <scope>NUCLEOTIDE SEQUENCE [LARGE SCALE GENOMIC DNA]</scope>
</reference>
<dbReference type="Proteomes" id="UP000053676">
    <property type="component" value="Unassembled WGS sequence"/>
</dbReference>
<dbReference type="EMBL" id="KI658676">
    <property type="protein sequence ID" value="ETN81634.1"/>
    <property type="molecule type" value="Genomic_DNA"/>
</dbReference>
<gene>
    <name evidence="1" type="ORF">NECAME_08379</name>
</gene>
<protein>
    <submittedName>
        <fullName evidence="1">Uncharacterized protein</fullName>
    </submittedName>
</protein>
<dbReference type="KEGG" id="nai:NECAME_08379"/>
<proteinExistence type="predicted"/>
<dbReference type="AlphaFoldDB" id="W2TJ66"/>
<name>W2TJ66_NECAM</name>
<sequence>MVWGHGRRRYEEGIAAAGERKSTQKKRTYTSKEKARMLLNNPRKFFKLFVGMETHRQESDGAPPKD</sequence>
<evidence type="ECO:0000313" key="2">
    <source>
        <dbReference type="Proteomes" id="UP000053676"/>
    </source>
</evidence>
<evidence type="ECO:0000313" key="1">
    <source>
        <dbReference type="EMBL" id="ETN81634.1"/>
    </source>
</evidence>